<accession>A0A7K0KG21</accession>
<keyword evidence="2" id="KW-1185">Reference proteome</keyword>
<dbReference type="AlphaFoldDB" id="A0A7K0KG21"/>
<evidence type="ECO:0000313" key="1">
    <source>
        <dbReference type="EMBL" id="MST84794.1"/>
    </source>
</evidence>
<dbReference type="Gene3D" id="3.40.50.2020">
    <property type="match status" value="1"/>
</dbReference>
<sequence>MPSKPDFTVRLFEPSLEAEVLFTFGQEHEAWMYLGRSPLLIDRDTVLYMLRQKDSMPEGHRWGDAFPAVVNHTSSGMARKHPDFHAAKHGDYEAALRLVDAFVKDSKIADIARRYPHAHIVYNHKMQGGDINMIPAAYAAKFSAIGMTVDHDIIAVTDVSHTNATDLSRISKRMRFEGEVRKGTDYIILDDFITSGAELRDLRDYIQSRGGNVVLMTTFGHGSFGKLQDIRIDSKYIERLNASGITDQDLRKYGIASEIGCLTLGEAARLSRLVNARAKAAAAQRGTGLQRTCLEQRTLSGVAGEVPRGRLQGIENEKINETSKTINGGEQRAAKGFRR</sequence>
<dbReference type="Proteomes" id="UP000438914">
    <property type="component" value="Unassembled WGS sequence"/>
</dbReference>
<evidence type="ECO:0000313" key="2">
    <source>
        <dbReference type="Proteomes" id="UP000438914"/>
    </source>
</evidence>
<comment type="caution">
    <text evidence="1">The sequence shown here is derived from an EMBL/GenBank/DDBJ whole genome shotgun (WGS) entry which is preliminary data.</text>
</comment>
<name>A0A7K0KG21_9BACT</name>
<dbReference type="RefSeq" id="WP_154534368.1">
    <property type="nucleotide sequence ID" value="NZ_VUNG01000021.1"/>
</dbReference>
<gene>
    <name evidence="1" type="ORF">FYJ73_08965</name>
</gene>
<dbReference type="SUPFAM" id="SSF53271">
    <property type="entry name" value="PRTase-like"/>
    <property type="match status" value="1"/>
</dbReference>
<dbReference type="CDD" id="cd06223">
    <property type="entry name" value="PRTases_typeI"/>
    <property type="match status" value="1"/>
</dbReference>
<reference evidence="1 2" key="1">
    <citation type="submission" date="2019-08" db="EMBL/GenBank/DDBJ databases">
        <title>In-depth cultivation of the pig gut microbiome towards novel bacterial diversity and tailored functional studies.</title>
        <authorList>
            <person name="Wylensek D."/>
            <person name="Hitch T.C.A."/>
            <person name="Clavel T."/>
        </authorList>
    </citation>
    <scope>NUCLEOTIDE SEQUENCE [LARGE SCALE GENOMIC DNA]</scope>
    <source>
        <strain evidence="1 2">LKV-178-WT-2A</strain>
    </source>
</reference>
<dbReference type="InterPro" id="IPR029057">
    <property type="entry name" value="PRTase-like"/>
</dbReference>
<organism evidence="1 2">
    <name type="scientific">Hallella mizrahii</name>
    <dbReference type="NCBI Taxonomy" id="2606637"/>
    <lineage>
        <taxon>Bacteria</taxon>
        <taxon>Pseudomonadati</taxon>
        <taxon>Bacteroidota</taxon>
        <taxon>Bacteroidia</taxon>
        <taxon>Bacteroidales</taxon>
        <taxon>Prevotellaceae</taxon>
        <taxon>Hallella</taxon>
    </lineage>
</organism>
<dbReference type="EMBL" id="VUNG01000021">
    <property type="protein sequence ID" value="MST84794.1"/>
    <property type="molecule type" value="Genomic_DNA"/>
</dbReference>
<dbReference type="InterPro" id="IPR000836">
    <property type="entry name" value="PRTase_dom"/>
</dbReference>
<proteinExistence type="predicted"/>
<protein>
    <submittedName>
        <fullName evidence="1">Uncharacterized protein</fullName>
    </submittedName>
</protein>